<dbReference type="Pfam" id="PF06580">
    <property type="entry name" value="His_kinase"/>
    <property type="match status" value="1"/>
</dbReference>
<dbReference type="InterPro" id="IPR011990">
    <property type="entry name" value="TPR-like_helical_dom_sf"/>
</dbReference>
<feature type="chain" id="PRO_5024300477" evidence="4">
    <location>
        <begin position="23"/>
        <end position="622"/>
    </location>
</feature>
<organism evidence="6 7">
    <name type="scientific">Taibaiella lutea</name>
    <dbReference type="NCBI Taxonomy" id="2608001"/>
    <lineage>
        <taxon>Bacteria</taxon>
        <taxon>Pseudomonadati</taxon>
        <taxon>Bacteroidota</taxon>
        <taxon>Chitinophagia</taxon>
        <taxon>Chitinophagales</taxon>
        <taxon>Chitinophagaceae</taxon>
        <taxon>Taibaiella</taxon>
    </lineage>
</organism>
<keyword evidence="7" id="KW-1185">Reference proteome</keyword>
<protein>
    <submittedName>
        <fullName evidence="6">Tetratricopeptide repeat protein</fullName>
    </submittedName>
</protein>
<proteinExistence type="predicted"/>
<keyword evidence="1" id="KW-0802">TPR repeat</keyword>
<dbReference type="PANTHER" id="PTHR34220">
    <property type="entry name" value="SENSOR HISTIDINE KINASE YPDA"/>
    <property type="match status" value="1"/>
</dbReference>
<keyword evidence="3" id="KW-1133">Transmembrane helix</keyword>
<name>A0A5M6CKG3_9BACT</name>
<keyword evidence="4" id="KW-0732">Signal</keyword>
<gene>
    <name evidence="6" type="ORF">F0919_09985</name>
</gene>
<evidence type="ECO:0000256" key="1">
    <source>
        <dbReference type="PROSITE-ProRule" id="PRU00339"/>
    </source>
</evidence>
<dbReference type="SMART" id="SM00028">
    <property type="entry name" value="TPR"/>
    <property type="match status" value="2"/>
</dbReference>
<dbReference type="AlphaFoldDB" id="A0A5M6CKG3"/>
<dbReference type="Gene3D" id="1.25.40.10">
    <property type="entry name" value="Tetratricopeptide repeat domain"/>
    <property type="match status" value="1"/>
</dbReference>
<evidence type="ECO:0000256" key="2">
    <source>
        <dbReference type="SAM" id="Coils"/>
    </source>
</evidence>
<keyword evidence="2" id="KW-0175">Coiled coil</keyword>
<reference evidence="6 7" key="1">
    <citation type="submission" date="2019-09" db="EMBL/GenBank/DDBJ databases">
        <title>Genome sequence and assembly of Taibaiella sp.</title>
        <authorList>
            <person name="Chhetri G."/>
        </authorList>
    </citation>
    <scope>NUCLEOTIDE SEQUENCE [LARGE SCALE GENOMIC DNA]</scope>
    <source>
        <strain evidence="6 7">KVB11</strain>
    </source>
</reference>
<dbReference type="Proteomes" id="UP000323632">
    <property type="component" value="Unassembled WGS sequence"/>
</dbReference>
<dbReference type="PANTHER" id="PTHR34220:SF7">
    <property type="entry name" value="SENSOR HISTIDINE KINASE YPDA"/>
    <property type="match status" value="1"/>
</dbReference>
<keyword evidence="3" id="KW-0472">Membrane</keyword>
<feature type="domain" description="Signal transduction histidine kinase internal region" evidence="5">
    <location>
        <begin position="414"/>
        <end position="493"/>
    </location>
</feature>
<evidence type="ECO:0000313" key="7">
    <source>
        <dbReference type="Proteomes" id="UP000323632"/>
    </source>
</evidence>
<dbReference type="SUPFAM" id="SSF55874">
    <property type="entry name" value="ATPase domain of HSP90 chaperone/DNA topoisomerase II/histidine kinase"/>
    <property type="match status" value="1"/>
</dbReference>
<dbReference type="InterPro" id="IPR010559">
    <property type="entry name" value="Sig_transdc_His_kin_internal"/>
</dbReference>
<dbReference type="InterPro" id="IPR019734">
    <property type="entry name" value="TPR_rpt"/>
</dbReference>
<dbReference type="Gene3D" id="3.30.565.10">
    <property type="entry name" value="Histidine kinase-like ATPase, C-terminal domain"/>
    <property type="match status" value="1"/>
</dbReference>
<dbReference type="InterPro" id="IPR050640">
    <property type="entry name" value="Bact_2-comp_sensor_kinase"/>
</dbReference>
<dbReference type="GO" id="GO:0016020">
    <property type="term" value="C:membrane"/>
    <property type="evidence" value="ECO:0007669"/>
    <property type="project" value="InterPro"/>
</dbReference>
<feature type="signal peptide" evidence="4">
    <location>
        <begin position="1"/>
        <end position="22"/>
    </location>
</feature>
<feature type="transmembrane region" description="Helical" evidence="3">
    <location>
        <begin position="379"/>
        <end position="399"/>
    </location>
</feature>
<feature type="repeat" description="TPR" evidence="1">
    <location>
        <begin position="230"/>
        <end position="263"/>
    </location>
</feature>
<keyword evidence="3" id="KW-0812">Transmembrane</keyword>
<evidence type="ECO:0000256" key="4">
    <source>
        <dbReference type="SAM" id="SignalP"/>
    </source>
</evidence>
<dbReference type="PROSITE" id="PS50005">
    <property type="entry name" value="TPR"/>
    <property type="match status" value="1"/>
</dbReference>
<dbReference type="EMBL" id="VWSH01000002">
    <property type="protein sequence ID" value="KAA5534920.1"/>
    <property type="molecule type" value="Genomic_DNA"/>
</dbReference>
<evidence type="ECO:0000259" key="5">
    <source>
        <dbReference type="Pfam" id="PF06580"/>
    </source>
</evidence>
<feature type="coiled-coil region" evidence="2">
    <location>
        <begin position="311"/>
        <end position="357"/>
    </location>
</feature>
<evidence type="ECO:0000256" key="3">
    <source>
        <dbReference type="SAM" id="Phobius"/>
    </source>
</evidence>
<accession>A0A5M6CKG3</accession>
<evidence type="ECO:0000313" key="6">
    <source>
        <dbReference type="EMBL" id="KAA5534920.1"/>
    </source>
</evidence>
<comment type="caution">
    <text evidence="6">The sequence shown here is derived from an EMBL/GenBank/DDBJ whole genome shotgun (WGS) entry which is preliminary data.</text>
</comment>
<sequence length="622" mass="71860">MPSTLRSFLVLLFLAIASHATAQDYAATLNELRNQKSTDAMNQHNLPLYLKLAHEEYDLTSRHYDTLGMIRAYVKLVDYYTNIRLNNDSANLYRNKGLYWARLNKNIEYEADLRYMQAAQYVANGKYVEAYALYQSLDSVVLANNFDFAPFYNKSYAELLLFLKEKKKAIVRMQMAASGFEKQQDPQSVAVVYVNVAGQYFQLGRTDSTFFYLNKALKINQSLKDTVAIAECYTRFGLVYAKEGQPEKARTYYKLAFDLNPANPSNQLVTNYTEVLISEGKFEEAEHLLFDLKKTENVVTQLSALKSLIRLRESEGRYKDALALSEEYNEKNQELLDVEKIRQIEELQTQYDVAEKENQINLLHERNEHQAKTLFKNRIILYISLGLFLMVLLTVFLMFRNKAIRLKAEQILLERQLLRSQMNPHFIFNCLSNIQSTVLQKEHIKAASYIATFSKLVRNILENSTQSHVTFSNELTTLNDYLVLQKIRYNDRFDYEITVDEEIEEDMVSIPPMLFQPIVENAIEHGIVEKTDGFINIHFQQHDNYIHCTVIDNGVGYGNNINVSKSESANKKVSLSTQITKRRLVILSKYLKQTLDYKITVLNNEKGEAAGTKVEIDIPILS</sequence>
<dbReference type="Pfam" id="PF13424">
    <property type="entry name" value="TPR_12"/>
    <property type="match status" value="1"/>
</dbReference>
<dbReference type="RefSeq" id="WP_150032599.1">
    <property type="nucleotide sequence ID" value="NZ_VWSH01000002.1"/>
</dbReference>
<dbReference type="GO" id="GO:0000155">
    <property type="term" value="F:phosphorelay sensor kinase activity"/>
    <property type="evidence" value="ECO:0007669"/>
    <property type="project" value="InterPro"/>
</dbReference>
<dbReference type="SUPFAM" id="SSF48452">
    <property type="entry name" value="TPR-like"/>
    <property type="match status" value="1"/>
</dbReference>
<dbReference type="InterPro" id="IPR036890">
    <property type="entry name" value="HATPase_C_sf"/>
</dbReference>